<dbReference type="Proteomes" id="UP000198539">
    <property type="component" value="Unassembled WGS sequence"/>
</dbReference>
<evidence type="ECO:0000313" key="7">
    <source>
        <dbReference type="Proteomes" id="UP000198539"/>
    </source>
</evidence>
<dbReference type="Gene3D" id="3.90.79.10">
    <property type="entry name" value="Nucleoside Triphosphate Pyrophosphohydrolase"/>
    <property type="match status" value="1"/>
</dbReference>
<dbReference type="SUPFAM" id="SSF55811">
    <property type="entry name" value="Nudix"/>
    <property type="match status" value="1"/>
</dbReference>
<name>A0A1H3BTF6_9RHOB</name>
<comment type="cofactor">
    <cofactor evidence="1">
        <name>Mg(2+)</name>
        <dbReference type="ChEBI" id="CHEBI:18420"/>
    </cofactor>
</comment>
<keyword evidence="3" id="KW-0460">Magnesium</keyword>
<dbReference type="PANTHER" id="PTHR43046:SF12">
    <property type="entry name" value="GDP-MANNOSE MANNOSYL HYDROLASE"/>
    <property type="match status" value="1"/>
</dbReference>
<proteinExistence type="predicted"/>
<gene>
    <name evidence="6" type="ORF">SAMN04488238_108167</name>
</gene>
<evidence type="ECO:0000259" key="5">
    <source>
        <dbReference type="PROSITE" id="PS51462"/>
    </source>
</evidence>
<keyword evidence="2" id="KW-0378">Hydrolase</keyword>
<feature type="region of interest" description="Disordered" evidence="4">
    <location>
        <begin position="1"/>
        <end position="20"/>
    </location>
</feature>
<dbReference type="EMBL" id="FNOM01000008">
    <property type="protein sequence ID" value="SDX44948.1"/>
    <property type="molecule type" value="Genomic_DNA"/>
</dbReference>
<evidence type="ECO:0000256" key="4">
    <source>
        <dbReference type="SAM" id="MobiDB-lite"/>
    </source>
</evidence>
<evidence type="ECO:0000256" key="1">
    <source>
        <dbReference type="ARBA" id="ARBA00001946"/>
    </source>
</evidence>
<protein>
    <submittedName>
        <fullName evidence="6">ADP-ribose pyrophosphatase YjhB, NUDIX family</fullName>
    </submittedName>
</protein>
<dbReference type="PROSITE" id="PS51462">
    <property type="entry name" value="NUDIX"/>
    <property type="match status" value="1"/>
</dbReference>
<dbReference type="PANTHER" id="PTHR43046">
    <property type="entry name" value="GDP-MANNOSE MANNOSYL HYDROLASE"/>
    <property type="match status" value="1"/>
</dbReference>
<dbReference type="InterPro" id="IPR015797">
    <property type="entry name" value="NUDIX_hydrolase-like_dom_sf"/>
</dbReference>
<reference evidence="6 7" key="1">
    <citation type="submission" date="2016-10" db="EMBL/GenBank/DDBJ databases">
        <authorList>
            <person name="de Groot N.N."/>
        </authorList>
    </citation>
    <scope>NUCLEOTIDE SEQUENCE [LARGE SCALE GENOMIC DNA]</scope>
    <source>
        <strain evidence="6 7">CGMCC 1.8894</strain>
    </source>
</reference>
<dbReference type="Pfam" id="PF00293">
    <property type="entry name" value="NUDIX"/>
    <property type="match status" value="1"/>
</dbReference>
<dbReference type="STRING" id="564137.SAMN04488238_108167"/>
<dbReference type="InterPro" id="IPR000086">
    <property type="entry name" value="NUDIX_hydrolase_dom"/>
</dbReference>
<sequence length="169" mass="18554">MPRRILPHPARTRKTPERDAPMPAAVRLAVRAVIVTDGRLLLVNAWPGAQSDLWCAPGGGVERGTSLHENLMREVTEETGLTIAVGAPCLVNEFHDPTRGFHQVDLYFRATITSGTLSPDWRDPMGVVNRWRLAARAEMAGLRVKPDSLAEVAFGADGPLYDPLELIVR</sequence>
<evidence type="ECO:0000256" key="2">
    <source>
        <dbReference type="ARBA" id="ARBA00022801"/>
    </source>
</evidence>
<keyword evidence="7" id="KW-1185">Reference proteome</keyword>
<feature type="domain" description="Nudix hydrolase" evidence="5">
    <location>
        <begin position="25"/>
        <end position="150"/>
    </location>
</feature>
<evidence type="ECO:0000256" key="3">
    <source>
        <dbReference type="ARBA" id="ARBA00022842"/>
    </source>
</evidence>
<feature type="compositionally biased region" description="Basic residues" evidence="4">
    <location>
        <begin position="1"/>
        <end position="13"/>
    </location>
</feature>
<dbReference type="AlphaFoldDB" id="A0A1H3BTF6"/>
<evidence type="ECO:0000313" key="6">
    <source>
        <dbReference type="EMBL" id="SDX44948.1"/>
    </source>
</evidence>
<organism evidence="6 7">
    <name type="scientific">Roseicitreum antarcticum</name>
    <dbReference type="NCBI Taxonomy" id="564137"/>
    <lineage>
        <taxon>Bacteria</taxon>
        <taxon>Pseudomonadati</taxon>
        <taxon>Pseudomonadota</taxon>
        <taxon>Alphaproteobacteria</taxon>
        <taxon>Rhodobacterales</taxon>
        <taxon>Paracoccaceae</taxon>
        <taxon>Roseicitreum</taxon>
    </lineage>
</organism>
<dbReference type="GO" id="GO:0016787">
    <property type="term" value="F:hydrolase activity"/>
    <property type="evidence" value="ECO:0007669"/>
    <property type="project" value="UniProtKB-KW"/>
</dbReference>
<accession>A0A1H3BTF6</accession>